<evidence type="ECO:0000313" key="1">
    <source>
        <dbReference type="EMBL" id="TDO36553.1"/>
    </source>
</evidence>
<proteinExistence type="predicted"/>
<comment type="caution">
    <text evidence="1">The sequence shown here is derived from an EMBL/GenBank/DDBJ whole genome shotgun (WGS) entry which is preliminary data.</text>
</comment>
<dbReference type="AlphaFoldDB" id="A0A4R6JK06"/>
<reference evidence="1 2" key="1">
    <citation type="submission" date="2019-03" db="EMBL/GenBank/DDBJ databases">
        <title>Sequencing the genomes of 1000 actinobacteria strains.</title>
        <authorList>
            <person name="Klenk H.-P."/>
        </authorList>
    </citation>
    <scope>NUCLEOTIDE SEQUENCE [LARGE SCALE GENOMIC DNA]</scope>
    <source>
        <strain evidence="1 2">DSM 43805</strain>
    </source>
</reference>
<name>A0A4R6JK06_9ACTN</name>
<keyword evidence="2" id="KW-1185">Reference proteome</keyword>
<protein>
    <submittedName>
        <fullName evidence="1">Uncharacterized protein</fullName>
    </submittedName>
</protein>
<organism evidence="1 2">
    <name type="scientific">Paractinoplanes brasiliensis</name>
    <dbReference type="NCBI Taxonomy" id="52695"/>
    <lineage>
        <taxon>Bacteria</taxon>
        <taxon>Bacillati</taxon>
        <taxon>Actinomycetota</taxon>
        <taxon>Actinomycetes</taxon>
        <taxon>Micromonosporales</taxon>
        <taxon>Micromonosporaceae</taxon>
        <taxon>Paractinoplanes</taxon>
    </lineage>
</organism>
<sequence>MSRPGPAAHARYMTLSRSSLMKAVVPLCIAPLLLSGCGRAARSASEVAGPAAREAGEPLARGGGEVGERQATRAAVEAEAEAIVAPYGRRVVDTACRLKDSYDLLTAEDFEERAAAVAGLANVGQVRSLIEDLKEAKSSGERVRVFAVAFACQSAQPVE</sequence>
<dbReference type="Proteomes" id="UP000294901">
    <property type="component" value="Unassembled WGS sequence"/>
</dbReference>
<gene>
    <name evidence="1" type="ORF">C8E87_0129</name>
</gene>
<accession>A0A4R6JK06</accession>
<dbReference type="EMBL" id="SNWR01000001">
    <property type="protein sequence ID" value="TDO36553.1"/>
    <property type="molecule type" value="Genomic_DNA"/>
</dbReference>
<evidence type="ECO:0000313" key="2">
    <source>
        <dbReference type="Proteomes" id="UP000294901"/>
    </source>
</evidence>